<evidence type="ECO:0000313" key="3">
    <source>
        <dbReference type="Proteomes" id="UP000225706"/>
    </source>
</evidence>
<evidence type="ECO:0000313" key="2">
    <source>
        <dbReference type="EMBL" id="PFX23632.1"/>
    </source>
</evidence>
<reference evidence="3" key="1">
    <citation type="journal article" date="2017" name="bioRxiv">
        <title>Comparative analysis of the genomes of Stylophora pistillata and Acropora digitifera provides evidence for extensive differences between species of corals.</title>
        <authorList>
            <person name="Voolstra C.R."/>
            <person name="Li Y."/>
            <person name="Liew Y.J."/>
            <person name="Baumgarten S."/>
            <person name="Zoccola D."/>
            <person name="Flot J.-F."/>
            <person name="Tambutte S."/>
            <person name="Allemand D."/>
            <person name="Aranda M."/>
        </authorList>
    </citation>
    <scope>NUCLEOTIDE SEQUENCE [LARGE SCALE GENOMIC DNA]</scope>
</reference>
<dbReference type="AlphaFoldDB" id="A0A2B4S530"/>
<accession>A0A2B4S530</accession>
<evidence type="ECO:0000256" key="1">
    <source>
        <dbReference type="SAM" id="MobiDB-lite"/>
    </source>
</evidence>
<proteinExistence type="predicted"/>
<comment type="caution">
    <text evidence="2">The sequence shown here is derived from an EMBL/GenBank/DDBJ whole genome shotgun (WGS) entry which is preliminary data.</text>
</comment>
<keyword evidence="3" id="KW-1185">Reference proteome</keyword>
<gene>
    <name evidence="2" type="primary">ZNF862</name>
    <name evidence="2" type="ORF">AWC38_SpisGene11810</name>
</gene>
<dbReference type="Proteomes" id="UP000225706">
    <property type="component" value="Unassembled WGS sequence"/>
</dbReference>
<dbReference type="PANTHER" id="PTHR47773:SF1">
    <property type="entry name" value="C2H2-TYPE DOMAIN-CONTAINING PROTEIN"/>
    <property type="match status" value="1"/>
</dbReference>
<feature type="compositionally biased region" description="Basic and acidic residues" evidence="1">
    <location>
        <begin position="609"/>
        <end position="619"/>
    </location>
</feature>
<protein>
    <submittedName>
        <fullName evidence="2">Zinc finger protein 862</fullName>
    </submittedName>
</protein>
<dbReference type="PANTHER" id="PTHR47773">
    <property type="entry name" value="SI:DKEY-9I5.2-RELATED"/>
    <property type="match status" value="1"/>
</dbReference>
<name>A0A2B4S530_STYPI</name>
<feature type="region of interest" description="Disordered" evidence="1">
    <location>
        <begin position="13"/>
        <end position="61"/>
    </location>
</feature>
<dbReference type="OrthoDB" id="5988244at2759"/>
<feature type="compositionally biased region" description="Acidic residues" evidence="1">
    <location>
        <begin position="28"/>
        <end position="38"/>
    </location>
</feature>
<sequence length="1040" mass="116954">MLLLQYPLAKKGLPAHKECPTATPVEPETSEEIPDQEDTVGQANVRRAAAPPQPQPTKPISRTTEWRQRKNIQEVMTREEHTVEKAPCTEYMIYRTVRQVVDTDTNYNLAAEYFECRIVKPRASATNHEAQVHILWSRDGGFDNRPEKKNGLELTYTYANKKTCAEMVSVLGKLFKKETAWDINKSNYISMMVDGARDAGGLENETVFCRYVLVGCPVNQLISHKAVEHANTEGLNKAVCSTFKKADVSWESKLAAFGTDSASVNLEKKPGLANLLRKEVSYLVDFHCLPHRLELALLELQNSCKSVDVYNMLHLIWKRYNYSLKSVHALKSMTDELPINVLKPTQGIVLRGSLESKSKRGGTIKGNLQSEIQNAVDLSTNGVKERFDILLHATDASSNGVKKTWIYSILPKGCKLQNQDIADPSDAAFIEKITWRELALNHSRRTQGIVDTTTMIYDLLLMFTGPQGCDTTGVPFLDKTRIWEIWDNQLHYIPCIQDPEQLYTKSGVLTKARGIHFQAYLLDGRMRWNADRASHALSGTESGPESYSGLIHAVNDLSEDVLGKKIKSNIKNIGIHTGEMTEVDYFLMEEVVPCGYNLRSGDSLYRDTLNEDEDKRPQGEEALSDINPHQLDEGFDEDEHETIALAEQVFTMPLGIDIDTAATSTSDEDSAEPVGKDLSCDTEGHEEVQVLAALLVYFRAENMALSNNQPNEIIRLWKSFHEYDQQLTTFAPRHCTTLVMRKFRATKRRSTNALPDGTRRCFLASNSVPAQWPDRDRYTELPTVVRRLHPAPIQSKVHTTKETKETSPARYAKILDETKSLLTSQEVHRNMESEPAEGGRRALAAAEKATGSHGLSVSQYLAARDYLPVALTRSIGTRPGALECATIGQFHAASDDIQERSSPRKKQVIKRMGNDEVLAKIVQSGETVKRVVNWVRYLVKRQQPAGPTDLPEEDPVARTASFVLTQKSGSSIFSTSSARQPWTEEESKLIRVAMTHLDKVPTNSKIRSIFSSSIRLETILRENPFERVRNKAHNLFKRRT</sequence>
<dbReference type="EMBL" id="LSMT01000201">
    <property type="protein sequence ID" value="PFX23632.1"/>
    <property type="molecule type" value="Genomic_DNA"/>
</dbReference>
<organism evidence="2 3">
    <name type="scientific">Stylophora pistillata</name>
    <name type="common">Smooth cauliflower coral</name>
    <dbReference type="NCBI Taxonomy" id="50429"/>
    <lineage>
        <taxon>Eukaryota</taxon>
        <taxon>Metazoa</taxon>
        <taxon>Cnidaria</taxon>
        <taxon>Anthozoa</taxon>
        <taxon>Hexacorallia</taxon>
        <taxon>Scleractinia</taxon>
        <taxon>Astrocoeniina</taxon>
        <taxon>Pocilloporidae</taxon>
        <taxon>Stylophora</taxon>
    </lineage>
</organism>
<feature type="region of interest" description="Disordered" evidence="1">
    <location>
        <begin position="609"/>
        <end position="633"/>
    </location>
</feature>